<dbReference type="InterPro" id="IPR003593">
    <property type="entry name" value="AAA+_ATPase"/>
</dbReference>
<dbReference type="AlphaFoldDB" id="A0A271KCX3"/>
<evidence type="ECO:0000259" key="10">
    <source>
        <dbReference type="PROSITE" id="PS50893"/>
    </source>
</evidence>
<dbReference type="GO" id="GO:0005886">
    <property type="term" value="C:plasma membrane"/>
    <property type="evidence" value="ECO:0007669"/>
    <property type="project" value="UniProtKB-SubCell"/>
</dbReference>
<proteinExistence type="inferred from homology"/>
<sequence>MAALKHVNLDVAAGERLAIIGESGSGKSTLALATAGLLPASSRIDGCLDWFLPSSPSVGAKAPPSEGGVKERQPSEFITRSTHTPLGGRDIGFVFQDPSASLDPVMSVGEQIAEVAHTHLRLTWPQSYAWAKTLLERVRLSDPDAALRAYPHQLSGGQKQRVAIAAAIAAGPKLLIADEATSALDTIVQAEIVALIRQLVAEDGMTLLFVSHDIALATELAERIAVFRHGELVELGPTAQIIAGPRHAYTRALLDAHLGLDAEPMPQPAGASR</sequence>
<dbReference type="Gene3D" id="3.40.50.300">
    <property type="entry name" value="P-loop containing nucleotide triphosphate hydrolases"/>
    <property type="match status" value="1"/>
</dbReference>
<evidence type="ECO:0000256" key="4">
    <source>
        <dbReference type="ARBA" id="ARBA00022475"/>
    </source>
</evidence>
<keyword evidence="6" id="KW-0547">Nucleotide-binding</keyword>
<dbReference type="OrthoDB" id="9815712at2"/>
<keyword evidence="3" id="KW-0813">Transport</keyword>
<keyword evidence="7 11" id="KW-0067">ATP-binding</keyword>
<organism evidence="11 12">
    <name type="scientific">Mesorhizobium wenxiniae</name>
    <dbReference type="NCBI Taxonomy" id="2014805"/>
    <lineage>
        <taxon>Bacteria</taxon>
        <taxon>Pseudomonadati</taxon>
        <taxon>Pseudomonadota</taxon>
        <taxon>Alphaproteobacteria</taxon>
        <taxon>Hyphomicrobiales</taxon>
        <taxon>Phyllobacteriaceae</taxon>
        <taxon>Mesorhizobium</taxon>
    </lineage>
</organism>
<evidence type="ECO:0000256" key="2">
    <source>
        <dbReference type="ARBA" id="ARBA00005417"/>
    </source>
</evidence>
<dbReference type="Pfam" id="PF00005">
    <property type="entry name" value="ABC_tran"/>
    <property type="match status" value="1"/>
</dbReference>
<evidence type="ECO:0000256" key="5">
    <source>
        <dbReference type="ARBA" id="ARBA00022519"/>
    </source>
</evidence>
<comment type="subcellular location">
    <subcellularLocation>
        <location evidence="1">Cell inner membrane</location>
        <topology evidence="1">Peripheral membrane protein</topology>
    </subcellularLocation>
</comment>
<protein>
    <submittedName>
        <fullName evidence="11">ABC transporter ATP-binding protein</fullName>
    </submittedName>
</protein>
<reference evidence="11 12" key="1">
    <citation type="submission" date="2017-08" db="EMBL/GenBank/DDBJ databases">
        <title>Mesorhizobium wenxinae sp. nov., a novel rhizobial species isolated from root nodules of chickpea (Cicer arietinum L.).</title>
        <authorList>
            <person name="Zhang J."/>
        </authorList>
    </citation>
    <scope>NUCLEOTIDE SEQUENCE [LARGE SCALE GENOMIC DNA]</scope>
    <source>
        <strain evidence="12">WYCCWR 10019</strain>
    </source>
</reference>
<dbReference type="GO" id="GO:0005524">
    <property type="term" value="F:ATP binding"/>
    <property type="evidence" value="ECO:0007669"/>
    <property type="project" value="UniProtKB-KW"/>
</dbReference>
<evidence type="ECO:0000256" key="1">
    <source>
        <dbReference type="ARBA" id="ARBA00004417"/>
    </source>
</evidence>
<feature type="domain" description="ABC transporter" evidence="10">
    <location>
        <begin position="1"/>
        <end position="254"/>
    </location>
</feature>
<dbReference type="PROSITE" id="PS50893">
    <property type="entry name" value="ABC_TRANSPORTER_2"/>
    <property type="match status" value="1"/>
</dbReference>
<gene>
    <name evidence="11" type="ORF">CIT31_21690</name>
</gene>
<dbReference type="PANTHER" id="PTHR43297">
    <property type="entry name" value="OLIGOPEPTIDE TRANSPORT ATP-BINDING PROTEIN APPD"/>
    <property type="match status" value="1"/>
</dbReference>
<keyword evidence="12" id="KW-1185">Reference proteome</keyword>
<keyword evidence="9" id="KW-0472">Membrane</keyword>
<evidence type="ECO:0000256" key="7">
    <source>
        <dbReference type="ARBA" id="ARBA00022840"/>
    </source>
</evidence>
<dbReference type="GO" id="GO:0016887">
    <property type="term" value="F:ATP hydrolysis activity"/>
    <property type="evidence" value="ECO:0007669"/>
    <property type="project" value="InterPro"/>
</dbReference>
<evidence type="ECO:0000256" key="6">
    <source>
        <dbReference type="ARBA" id="ARBA00022741"/>
    </source>
</evidence>
<dbReference type="Proteomes" id="UP000215931">
    <property type="component" value="Unassembled WGS sequence"/>
</dbReference>
<keyword evidence="8" id="KW-1278">Translocase</keyword>
<evidence type="ECO:0000256" key="3">
    <source>
        <dbReference type="ARBA" id="ARBA00022448"/>
    </source>
</evidence>
<dbReference type="SUPFAM" id="SSF52540">
    <property type="entry name" value="P-loop containing nucleoside triphosphate hydrolases"/>
    <property type="match status" value="1"/>
</dbReference>
<evidence type="ECO:0000313" key="12">
    <source>
        <dbReference type="Proteomes" id="UP000215931"/>
    </source>
</evidence>
<dbReference type="PROSITE" id="PS00211">
    <property type="entry name" value="ABC_TRANSPORTER_1"/>
    <property type="match status" value="1"/>
</dbReference>
<dbReference type="InterPro" id="IPR050388">
    <property type="entry name" value="ABC_Ni/Peptide_Import"/>
</dbReference>
<accession>A0A271KCX3</accession>
<dbReference type="InterPro" id="IPR027417">
    <property type="entry name" value="P-loop_NTPase"/>
</dbReference>
<keyword evidence="4" id="KW-1003">Cell membrane</keyword>
<dbReference type="InterPro" id="IPR017871">
    <property type="entry name" value="ABC_transporter-like_CS"/>
</dbReference>
<evidence type="ECO:0000313" key="11">
    <source>
        <dbReference type="EMBL" id="PAP93632.1"/>
    </source>
</evidence>
<comment type="similarity">
    <text evidence="2">Belongs to the ABC transporter superfamily.</text>
</comment>
<name>A0A271KCX3_9HYPH</name>
<dbReference type="EMBL" id="NPKH01000025">
    <property type="protein sequence ID" value="PAP93632.1"/>
    <property type="molecule type" value="Genomic_DNA"/>
</dbReference>
<evidence type="ECO:0000256" key="9">
    <source>
        <dbReference type="ARBA" id="ARBA00023136"/>
    </source>
</evidence>
<dbReference type="SMART" id="SM00382">
    <property type="entry name" value="AAA"/>
    <property type="match status" value="1"/>
</dbReference>
<keyword evidence="5" id="KW-0997">Cell inner membrane</keyword>
<dbReference type="PANTHER" id="PTHR43297:SF14">
    <property type="entry name" value="ATPASE AAA-TYPE CORE DOMAIN-CONTAINING PROTEIN"/>
    <property type="match status" value="1"/>
</dbReference>
<dbReference type="InterPro" id="IPR003439">
    <property type="entry name" value="ABC_transporter-like_ATP-bd"/>
</dbReference>
<dbReference type="CDD" id="cd03257">
    <property type="entry name" value="ABC_NikE_OppD_transporters"/>
    <property type="match status" value="1"/>
</dbReference>
<evidence type="ECO:0000256" key="8">
    <source>
        <dbReference type="ARBA" id="ARBA00022967"/>
    </source>
</evidence>
<comment type="caution">
    <text evidence="11">The sequence shown here is derived from an EMBL/GenBank/DDBJ whole genome shotgun (WGS) entry which is preliminary data.</text>
</comment>